<gene>
    <name evidence="1" type="ORF">OLC1_LOCUS19851</name>
</gene>
<dbReference type="Proteomes" id="UP001161247">
    <property type="component" value="Chromosome 7"/>
</dbReference>
<evidence type="ECO:0000313" key="1">
    <source>
        <dbReference type="EMBL" id="CAI9112718.1"/>
    </source>
</evidence>
<reference evidence="1" key="1">
    <citation type="submission" date="2023-03" db="EMBL/GenBank/DDBJ databases">
        <authorList>
            <person name="Julca I."/>
        </authorList>
    </citation>
    <scope>NUCLEOTIDE SEQUENCE</scope>
</reference>
<organism evidence="1 2">
    <name type="scientific">Oldenlandia corymbosa var. corymbosa</name>
    <dbReference type="NCBI Taxonomy" id="529605"/>
    <lineage>
        <taxon>Eukaryota</taxon>
        <taxon>Viridiplantae</taxon>
        <taxon>Streptophyta</taxon>
        <taxon>Embryophyta</taxon>
        <taxon>Tracheophyta</taxon>
        <taxon>Spermatophyta</taxon>
        <taxon>Magnoliopsida</taxon>
        <taxon>eudicotyledons</taxon>
        <taxon>Gunneridae</taxon>
        <taxon>Pentapetalae</taxon>
        <taxon>asterids</taxon>
        <taxon>lamiids</taxon>
        <taxon>Gentianales</taxon>
        <taxon>Rubiaceae</taxon>
        <taxon>Rubioideae</taxon>
        <taxon>Spermacoceae</taxon>
        <taxon>Hedyotis-Oldenlandia complex</taxon>
        <taxon>Oldenlandia</taxon>
    </lineage>
</organism>
<dbReference type="AlphaFoldDB" id="A0AAV1DXQ0"/>
<accession>A0AAV1DXQ0</accession>
<sequence length="100" mass="11790">MLWDKKMMFEMAHASKGYSRQDLTAMFLDSLRRVAAMRIGRPPKWGLLRPNWSRPIPEKWYHILKAFEKVDKELCPCSSNTGGFVHDMTMNYISRCDLSY</sequence>
<protein>
    <submittedName>
        <fullName evidence="1">OLC1v1013196C1</fullName>
    </submittedName>
</protein>
<proteinExistence type="predicted"/>
<name>A0AAV1DXQ0_OLDCO</name>
<evidence type="ECO:0000313" key="2">
    <source>
        <dbReference type="Proteomes" id="UP001161247"/>
    </source>
</evidence>
<keyword evidence="2" id="KW-1185">Reference proteome</keyword>
<dbReference type="EMBL" id="OX459124">
    <property type="protein sequence ID" value="CAI9112718.1"/>
    <property type="molecule type" value="Genomic_DNA"/>
</dbReference>